<dbReference type="OrthoDB" id="9801841at2"/>
<dbReference type="EMBL" id="FNXG01000001">
    <property type="protein sequence ID" value="SEH57991.1"/>
    <property type="molecule type" value="Genomic_DNA"/>
</dbReference>
<dbReference type="InterPro" id="IPR038225">
    <property type="entry name" value="TagF_sf"/>
</dbReference>
<proteinExistence type="predicted"/>
<dbReference type="InterPro" id="IPR017748">
    <property type="entry name" value="TagF"/>
</dbReference>
<dbReference type="Pfam" id="PF09867">
    <property type="entry name" value="TagF_N"/>
    <property type="match status" value="1"/>
</dbReference>
<sequence>MSAEHRLTAGDAGLYGKHPGFGDFIAAGLPEGIVALLGDWMQQVLGDWRQAAGEGWQAAFDAAPELGFWIGAALLTGEQPLRGVLAPSHDRAGRRFPLLVVQAGGAAPVHDPGQDFHAAAGRAMESLFEAQQFDPREAAARLRRELPAPPDQPQPGWPTFWASNAALAPQALLAQLAAADHAHAAAGRSYWWFAAGGGRPSGMLACQGWPGASEIGWLIAGGGGAAGGVGTAGDDQGGIA</sequence>
<dbReference type="Gene3D" id="3.40.1730.10">
    <property type="entry name" value="pa0076 domain"/>
    <property type="match status" value="1"/>
</dbReference>
<dbReference type="PIRSF" id="PIRSF029287">
    <property type="entry name" value="UCP029287"/>
    <property type="match status" value="1"/>
</dbReference>
<accession>A0A1H6JFX6</accession>
<gene>
    <name evidence="1" type="ORF">SAMN04488075_0180</name>
</gene>
<dbReference type="STRING" id="65735.SAMN04488075_0180"/>
<dbReference type="NCBIfam" id="TIGR03373">
    <property type="entry name" value="VI_minor_4"/>
    <property type="match status" value="1"/>
</dbReference>
<protein>
    <submittedName>
        <fullName evidence="1">Type VI secretion system protein ImpM</fullName>
    </submittedName>
</protein>
<name>A0A1H6JFX6_9RHOB</name>
<keyword evidence="2" id="KW-1185">Reference proteome</keyword>
<dbReference type="AlphaFoldDB" id="A0A1H6JFX6"/>
<organism evidence="1 2">
    <name type="scientific">Paracoccus alkenifer</name>
    <dbReference type="NCBI Taxonomy" id="65735"/>
    <lineage>
        <taxon>Bacteria</taxon>
        <taxon>Pseudomonadati</taxon>
        <taxon>Pseudomonadota</taxon>
        <taxon>Alphaproteobacteria</taxon>
        <taxon>Rhodobacterales</taxon>
        <taxon>Paracoccaceae</taxon>
        <taxon>Paracoccus</taxon>
    </lineage>
</organism>
<evidence type="ECO:0000313" key="1">
    <source>
        <dbReference type="EMBL" id="SEH57991.1"/>
    </source>
</evidence>
<evidence type="ECO:0000313" key="2">
    <source>
        <dbReference type="Proteomes" id="UP000199125"/>
    </source>
</evidence>
<dbReference type="Proteomes" id="UP000199125">
    <property type="component" value="Unassembled WGS sequence"/>
</dbReference>
<dbReference type="RefSeq" id="WP_090844237.1">
    <property type="nucleotide sequence ID" value="NZ_FNXG01000001.1"/>
</dbReference>
<reference evidence="2" key="1">
    <citation type="submission" date="2016-10" db="EMBL/GenBank/DDBJ databases">
        <authorList>
            <person name="Varghese N."/>
            <person name="Submissions S."/>
        </authorList>
    </citation>
    <scope>NUCLEOTIDE SEQUENCE [LARGE SCALE GENOMIC DNA]</scope>
    <source>
        <strain evidence="2">DSM 11593</strain>
    </source>
</reference>